<name>A0A446BIU6_9PEZI</name>
<feature type="region of interest" description="Disordered" evidence="1">
    <location>
        <begin position="61"/>
        <end position="131"/>
    </location>
</feature>
<dbReference type="Proteomes" id="UP000289323">
    <property type="component" value="Unassembled WGS sequence"/>
</dbReference>
<accession>A0A446BIU6</accession>
<sequence>MQNLEKCTRNPRFAEAMLAGYLEPAQLASLTRMEMDGITTSLNSMTEAEFKQRVWTTKADLSISTKTRKGRGNAVGSADVNGSPRERGHRGVLRFITSPEPEESQPVTPQDRGGDARPGDSADTPQIIDLT</sequence>
<protein>
    <submittedName>
        <fullName evidence="2">7cd7d0c9-9f43-4f51-b542-7d43e2b14074</fullName>
    </submittedName>
</protein>
<dbReference type="AlphaFoldDB" id="A0A446BIU6"/>
<evidence type="ECO:0000313" key="3">
    <source>
        <dbReference type="Proteomes" id="UP000289323"/>
    </source>
</evidence>
<evidence type="ECO:0000256" key="1">
    <source>
        <dbReference type="SAM" id="MobiDB-lite"/>
    </source>
</evidence>
<organism evidence="2 3">
    <name type="scientific">Thermothielavioides terrestris</name>
    <dbReference type="NCBI Taxonomy" id="2587410"/>
    <lineage>
        <taxon>Eukaryota</taxon>
        <taxon>Fungi</taxon>
        <taxon>Dikarya</taxon>
        <taxon>Ascomycota</taxon>
        <taxon>Pezizomycotina</taxon>
        <taxon>Sordariomycetes</taxon>
        <taxon>Sordariomycetidae</taxon>
        <taxon>Sordariales</taxon>
        <taxon>Chaetomiaceae</taxon>
        <taxon>Thermothielavioides</taxon>
    </lineage>
</organism>
<dbReference type="EMBL" id="OUUZ01000009">
    <property type="protein sequence ID" value="SPQ22421.1"/>
    <property type="molecule type" value="Genomic_DNA"/>
</dbReference>
<reference evidence="2 3" key="1">
    <citation type="submission" date="2018-04" db="EMBL/GenBank/DDBJ databases">
        <authorList>
            <person name="Huttner S."/>
            <person name="Dainat J."/>
        </authorList>
    </citation>
    <scope>NUCLEOTIDE SEQUENCE [LARGE SCALE GENOMIC DNA]</scope>
</reference>
<proteinExistence type="predicted"/>
<gene>
    <name evidence="2" type="ORF">TT172_LOCUS4840</name>
</gene>
<evidence type="ECO:0000313" key="2">
    <source>
        <dbReference type="EMBL" id="SPQ22421.1"/>
    </source>
</evidence>